<reference evidence="3" key="1">
    <citation type="submission" date="2024-07" db="EMBL/GenBank/DDBJ databases">
        <title>Two chromosome-level genome assemblies of Korean endemic species Abeliophyllum distichum and Forsythia ovata (Oleaceae).</title>
        <authorList>
            <person name="Jang H."/>
        </authorList>
    </citation>
    <scope>NUCLEOTIDE SEQUENCE [LARGE SCALE GENOMIC DNA]</scope>
</reference>
<protein>
    <submittedName>
        <fullName evidence="2">RING-type E3 ubiquitin transferase</fullName>
    </submittedName>
</protein>
<feature type="compositionally biased region" description="Gly residues" evidence="1">
    <location>
        <begin position="117"/>
        <end position="127"/>
    </location>
</feature>
<accession>A0ABD1V4Q0</accession>
<dbReference type="AlphaFoldDB" id="A0ABD1V4Q0"/>
<evidence type="ECO:0000256" key="1">
    <source>
        <dbReference type="SAM" id="MobiDB-lite"/>
    </source>
</evidence>
<feature type="compositionally biased region" description="Low complexity" evidence="1">
    <location>
        <begin position="35"/>
        <end position="45"/>
    </location>
</feature>
<feature type="region of interest" description="Disordered" evidence="1">
    <location>
        <begin position="88"/>
        <end position="127"/>
    </location>
</feature>
<feature type="region of interest" description="Disordered" evidence="1">
    <location>
        <begin position="24"/>
        <end position="59"/>
    </location>
</feature>
<evidence type="ECO:0000313" key="3">
    <source>
        <dbReference type="Proteomes" id="UP001604336"/>
    </source>
</evidence>
<dbReference type="Proteomes" id="UP001604336">
    <property type="component" value="Unassembled WGS sequence"/>
</dbReference>
<organism evidence="2 3">
    <name type="scientific">Abeliophyllum distichum</name>
    <dbReference type="NCBI Taxonomy" id="126358"/>
    <lineage>
        <taxon>Eukaryota</taxon>
        <taxon>Viridiplantae</taxon>
        <taxon>Streptophyta</taxon>
        <taxon>Embryophyta</taxon>
        <taxon>Tracheophyta</taxon>
        <taxon>Spermatophyta</taxon>
        <taxon>Magnoliopsida</taxon>
        <taxon>eudicotyledons</taxon>
        <taxon>Gunneridae</taxon>
        <taxon>Pentapetalae</taxon>
        <taxon>asterids</taxon>
        <taxon>lamiids</taxon>
        <taxon>Lamiales</taxon>
        <taxon>Oleaceae</taxon>
        <taxon>Forsythieae</taxon>
        <taxon>Abeliophyllum</taxon>
    </lineage>
</organism>
<proteinExistence type="predicted"/>
<sequence>MLPWLELHSCPVCIYKLPTDDPDYENQRTGQVNDNSRNSNNMNLGMGSGGRGQEPGTNYNVQIPRTWDIRFRISLPWIFRGLGSLVETSNSEGGACSNQGGNNNNNNNDNSWASNTGSGGKSWGGLK</sequence>
<comment type="caution">
    <text evidence="2">The sequence shown here is derived from an EMBL/GenBank/DDBJ whole genome shotgun (WGS) entry which is preliminary data.</text>
</comment>
<gene>
    <name evidence="2" type="ORF">Adt_04926</name>
</gene>
<evidence type="ECO:0000313" key="2">
    <source>
        <dbReference type="EMBL" id="KAL2531575.1"/>
    </source>
</evidence>
<feature type="compositionally biased region" description="Low complexity" evidence="1">
    <location>
        <begin position="97"/>
        <end position="116"/>
    </location>
</feature>
<keyword evidence="3" id="KW-1185">Reference proteome</keyword>
<dbReference type="EMBL" id="JBFOLK010000002">
    <property type="protein sequence ID" value="KAL2531575.1"/>
    <property type="molecule type" value="Genomic_DNA"/>
</dbReference>
<keyword evidence="2" id="KW-0808">Transferase</keyword>
<dbReference type="GO" id="GO:0016740">
    <property type="term" value="F:transferase activity"/>
    <property type="evidence" value="ECO:0007669"/>
    <property type="project" value="UniProtKB-KW"/>
</dbReference>
<name>A0ABD1V4Q0_9LAMI</name>